<evidence type="ECO:0000313" key="2">
    <source>
        <dbReference type="Proteomes" id="UP000237105"/>
    </source>
</evidence>
<accession>A0A2P5C4P9</accession>
<comment type="caution">
    <text evidence="1">The sequence shown here is derived from an EMBL/GenBank/DDBJ whole genome shotgun (WGS) entry which is preliminary data.</text>
</comment>
<dbReference type="AlphaFoldDB" id="A0A2P5C4P9"/>
<dbReference type="EMBL" id="JXTB01000176">
    <property type="protein sequence ID" value="PON55988.1"/>
    <property type="molecule type" value="Genomic_DNA"/>
</dbReference>
<proteinExistence type="predicted"/>
<organism evidence="1 2">
    <name type="scientific">Parasponia andersonii</name>
    <name type="common">Sponia andersonii</name>
    <dbReference type="NCBI Taxonomy" id="3476"/>
    <lineage>
        <taxon>Eukaryota</taxon>
        <taxon>Viridiplantae</taxon>
        <taxon>Streptophyta</taxon>
        <taxon>Embryophyta</taxon>
        <taxon>Tracheophyta</taxon>
        <taxon>Spermatophyta</taxon>
        <taxon>Magnoliopsida</taxon>
        <taxon>eudicotyledons</taxon>
        <taxon>Gunneridae</taxon>
        <taxon>Pentapetalae</taxon>
        <taxon>rosids</taxon>
        <taxon>fabids</taxon>
        <taxon>Rosales</taxon>
        <taxon>Cannabaceae</taxon>
        <taxon>Parasponia</taxon>
    </lineage>
</organism>
<sequence>DLAKFELFSTSLGYYERPLSYSRQIRATLCELLSPSLSCSHQVQVSLDKLRATLAKTSSKWLSIALDA</sequence>
<dbReference type="Proteomes" id="UP000237105">
    <property type="component" value="Unassembled WGS sequence"/>
</dbReference>
<evidence type="ECO:0000313" key="1">
    <source>
        <dbReference type="EMBL" id="PON55988.1"/>
    </source>
</evidence>
<reference evidence="2" key="1">
    <citation type="submission" date="2016-06" db="EMBL/GenBank/DDBJ databases">
        <title>Parallel loss of symbiosis genes in relatives of nitrogen-fixing non-legume Parasponia.</title>
        <authorList>
            <person name="Van Velzen R."/>
            <person name="Holmer R."/>
            <person name="Bu F."/>
            <person name="Rutten L."/>
            <person name="Van Zeijl A."/>
            <person name="Liu W."/>
            <person name="Santuari L."/>
            <person name="Cao Q."/>
            <person name="Sharma T."/>
            <person name="Shen D."/>
            <person name="Roswanjaya Y."/>
            <person name="Wardhani T."/>
            <person name="Kalhor M.S."/>
            <person name="Jansen J."/>
            <person name="Van den Hoogen J."/>
            <person name="Gungor B."/>
            <person name="Hartog M."/>
            <person name="Hontelez J."/>
            <person name="Verver J."/>
            <person name="Yang W.-C."/>
            <person name="Schijlen E."/>
            <person name="Repin R."/>
            <person name="Schilthuizen M."/>
            <person name="Schranz E."/>
            <person name="Heidstra R."/>
            <person name="Miyata K."/>
            <person name="Fedorova E."/>
            <person name="Kohlen W."/>
            <person name="Bisseling T."/>
            <person name="Smit S."/>
            <person name="Geurts R."/>
        </authorList>
    </citation>
    <scope>NUCLEOTIDE SEQUENCE [LARGE SCALE GENOMIC DNA]</scope>
    <source>
        <strain evidence="2">cv. WU1-14</strain>
    </source>
</reference>
<feature type="non-terminal residue" evidence="1">
    <location>
        <position position="1"/>
    </location>
</feature>
<protein>
    <submittedName>
        <fullName evidence="1">Uncharacterized protein</fullName>
    </submittedName>
</protein>
<keyword evidence="2" id="KW-1185">Reference proteome</keyword>
<gene>
    <name evidence="1" type="ORF">PanWU01x14_184550</name>
</gene>
<name>A0A2P5C4P9_PARAD</name>